<keyword evidence="6 8" id="KW-1133">Transmembrane helix</keyword>
<dbReference type="PANTHER" id="PTHR22760">
    <property type="entry name" value="GLYCOSYLTRANSFERASE"/>
    <property type="match status" value="1"/>
</dbReference>
<comment type="caution">
    <text evidence="9">The sequence shown here is derived from an EMBL/GenBank/DDBJ whole genome shotgun (WGS) entry which is preliminary data.</text>
</comment>
<comment type="similarity">
    <text evidence="8">Belongs to the glycosyltransferase 22 family.</text>
</comment>
<feature type="transmembrane region" description="Helical" evidence="8">
    <location>
        <begin position="208"/>
        <end position="229"/>
    </location>
</feature>
<feature type="transmembrane region" description="Helical" evidence="8">
    <location>
        <begin position="262"/>
        <end position="286"/>
    </location>
</feature>
<dbReference type="GO" id="GO:0005789">
    <property type="term" value="C:endoplasmic reticulum membrane"/>
    <property type="evidence" value="ECO:0007669"/>
    <property type="project" value="UniProtKB-SubCell"/>
</dbReference>
<evidence type="ECO:0000256" key="4">
    <source>
        <dbReference type="ARBA" id="ARBA00022692"/>
    </source>
</evidence>
<evidence type="ECO:0000256" key="3">
    <source>
        <dbReference type="ARBA" id="ARBA00022679"/>
    </source>
</evidence>
<accession>A0A1V9YS82</accession>
<dbReference type="STRING" id="74557.A0A1V9YS82"/>
<name>A0A1V9YS82_9STRA</name>
<dbReference type="Proteomes" id="UP000243217">
    <property type="component" value="Unassembled WGS sequence"/>
</dbReference>
<dbReference type="EC" id="2.4.1.-" evidence="8"/>
<evidence type="ECO:0000313" key="10">
    <source>
        <dbReference type="Proteomes" id="UP000243217"/>
    </source>
</evidence>
<keyword evidence="10" id="KW-1185">Reference proteome</keyword>
<gene>
    <name evidence="9" type="ORF">THRCLA_10294</name>
</gene>
<dbReference type="Pfam" id="PF03901">
    <property type="entry name" value="Glyco_transf_22"/>
    <property type="match status" value="1"/>
</dbReference>
<dbReference type="AlphaFoldDB" id="A0A1V9YS82"/>
<evidence type="ECO:0000256" key="6">
    <source>
        <dbReference type="ARBA" id="ARBA00022989"/>
    </source>
</evidence>
<dbReference type="OrthoDB" id="416834at2759"/>
<proteinExistence type="inferred from homology"/>
<evidence type="ECO:0000256" key="8">
    <source>
        <dbReference type="RuleBase" id="RU363075"/>
    </source>
</evidence>
<keyword evidence="2 8" id="KW-0328">Glycosyltransferase</keyword>
<dbReference type="GO" id="GO:0000026">
    <property type="term" value="F:alpha-1,2-mannosyltransferase activity"/>
    <property type="evidence" value="ECO:0007669"/>
    <property type="project" value="TreeGrafter"/>
</dbReference>
<organism evidence="9 10">
    <name type="scientific">Thraustotheca clavata</name>
    <dbReference type="NCBI Taxonomy" id="74557"/>
    <lineage>
        <taxon>Eukaryota</taxon>
        <taxon>Sar</taxon>
        <taxon>Stramenopiles</taxon>
        <taxon>Oomycota</taxon>
        <taxon>Saprolegniomycetes</taxon>
        <taxon>Saprolegniales</taxon>
        <taxon>Achlyaceae</taxon>
        <taxon>Thraustotheca</taxon>
    </lineage>
</organism>
<keyword evidence="3 9" id="KW-0808">Transferase</keyword>
<comment type="subcellular location">
    <subcellularLocation>
        <location evidence="1 8">Endoplasmic reticulum membrane</location>
        <topology evidence="1 8">Multi-pass membrane protein</topology>
    </subcellularLocation>
</comment>
<keyword evidence="4 8" id="KW-0812">Transmembrane</keyword>
<dbReference type="PANTHER" id="PTHR22760:SF4">
    <property type="entry name" value="GPI MANNOSYLTRANSFERASE 3"/>
    <property type="match status" value="1"/>
</dbReference>
<feature type="transmembrane region" description="Helical" evidence="8">
    <location>
        <begin position="133"/>
        <end position="156"/>
    </location>
</feature>
<evidence type="ECO:0000256" key="2">
    <source>
        <dbReference type="ARBA" id="ARBA00022676"/>
    </source>
</evidence>
<reference evidence="9 10" key="1">
    <citation type="journal article" date="2014" name="Genome Biol. Evol.">
        <title>The secreted proteins of Achlya hypogyna and Thraustotheca clavata identify the ancestral oomycete secretome and reveal gene acquisitions by horizontal gene transfer.</title>
        <authorList>
            <person name="Misner I."/>
            <person name="Blouin N."/>
            <person name="Leonard G."/>
            <person name="Richards T.A."/>
            <person name="Lane C.E."/>
        </authorList>
    </citation>
    <scope>NUCLEOTIDE SEQUENCE [LARGE SCALE GENOMIC DNA]</scope>
    <source>
        <strain evidence="9 10">ATCC 34112</strain>
    </source>
</reference>
<dbReference type="GO" id="GO:0006506">
    <property type="term" value="P:GPI anchor biosynthetic process"/>
    <property type="evidence" value="ECO:0007669"/>
    <property type="project" value="TreeGrafter"/>
</dbReference>
<dbReference type="EMBL" id="JNBS01003192">
    <property type="protein sequence ID" value="OQR88481.1"/>
    <property type="molecule type" value="Genomic_DNA"/>
</dbReference>
<evidence type="ECO:0000256" key="5">
    <source>
        <dbReference type="ARBA" id="ARBA00022824"/>
    </source>
</evidence>
<protein>
    <recommendedName>
        <fullName evidence="8">Mannosyltransferase</fullName>
        <ecNumber evidence="8">2.4.1.-</ecNumber>
    </recommendedName>
</protein>
<evidence type="ECO:0000256" key="1">
    <source>
        <dbReference type="ARBA" id="ARBA00004477"/>
    </source>
</evidence>
<evidence type="ECO:0000256" key="7">
    <source>
        <dbReference type="ARBA" id="ARBA00023136"/>
    </source>
</evidence>
<keyword evidence="5 8" id="KW-0256">Endoplasmic reticulum</keyword>
<feature type="transmembrane region" description="Helical" evidence="8">
    <location>
        <begin position="341"/>
        <end position="361"/>
    </location>
</feature>
<keyword evidence="7 8" id="KW-0472">Membrane</keyword>
<evidence type="ECO:0000313" key="9">
    <source>
        <dbReference type="EMBL" id="OQR88481.1"/>
    </source>
</evidence>
<dbReference type="InterPro" id="IPR005599">
    <property type="entry name" value="GPI_mannosylTrfase"/>
</dbReference>
<sequence>MFVAEHRKLLAAIILFRVANAWFVRTYYSADEFWQSSEVAHNLVYGYGTWEWLPTAQLRGYAHPALFALLYKGLQVLGLDTPWAVAYAPRLLQGVLAAIGDIFLYKLAYMYLDERAAKWALYSQLTSWFSCYTLVRTYSNSIEAIITTMALSYWPWSFQVDRMKEYQYWRQICTALSLAALGVVLRPTNAVIWLFLGLKLLWTTDQKLFLIFHLVLPIGIFALLSMLLIDRIGYGEWTFVPFNFVRFNVLEGKDALYGTHPWYWYFIAGFPEICAASLPFLAFGLVKTSRHELSSMILWAILVYSLGTHKEPRFLLPLLPPCFVYAGQGLKCLQDLLPIKLFRFVIGALVILNGTAVIYFGRYHQCAPLDVMDFLREAVQDEPDAAIDFFLPCHATPFYSHIHRNIPMWFPDCSPEFRDTGSESDRVRVEPLNVAIERYATKKRPMFLVMYSSTETAIGIDRLKSWEYDRQASFFHSQFGMDRDVPDPEKYMAVYRQRRS</sequence>
<feature type="transmembrane region" description="Helical" evidence="8">
    <location>
        <begin position="168"/>
        <end position="196"/>
    </location>
</feature>